<dbReference type="eggNOG" id="COG0454">
    <property type="taxonomic scope" value="Bacteria"/>
</dbReference>
<dbReference type="InterPro" id="IPR016181">
    <property type="entry name" value="Acyl_CoA_acyltransferase"/>
</dbReference>
<protein>
    <submittedName>
        <fullName evidence="2">Acetyltransferase, GNAT family</fullName>
    </submittedName>
</protein>
<dbReference type="CDD" id="cd04301">
    <property type="entry name" value="NAT_SF"/>
    <property type="match status" value="1"/>
</dbReference>
<dbReference type="PANTHER" id="PTHR43451:SF1">
    <property type="entry name" value="ACETYLTRANSFERASE"/>
    <property type="match status" value="1"/>
</dbReference>
<dbReference type="Gene3D" id="3.40.630.30">
    <property type="match status" value="1"/>
</dbReference>
<feature type="domain" description="N-acetyltransferase" evidence="1">
    <location>
        <begin position="3"/>
        <end position="159"/>
    </location>
</feature>
<organism evidence="2 3">
    <name type="scientific">Bifidobacterium callitrichos DSM 23973</name>
    <dbReference type="NCBI Taxonomy" id="1437609"/>
    <lineage>
        <taxon>Bacteria</taxon>
        <taxon>Bacillati</taxon>
        <taxon>Actinomycetota</taxon>
        <taxon>Actinomycetes</taxon>
        <taxon>Bifidobacteriales</taxon>
        <taxon>Bifidobacteriaceae</taxon>
        <taxon>Bifidobacterium</taxon>
    </lineage>
</organism>
<reference evidence="2 3" key="1">
    <citation type="submission" date="2014-03" db="EMBL/GenBank/DDBJ databases">
        <title>Genomics of Bifidobacteria.</title>
        <authorList>
            <person name="Ventura M."/>
            <person name="Milani C."/>
            <person name="Lugli G.A."/>
        </authorList>
    </citation>
    <scope>NUCLEOTIDE SEQUENCE [LARGE SCALE GENOMIC DNA]</scope>
    <source>
        <strain evidence="2 3">DSM 23973</strain>
    </source>
</reference>
<dbReference type="OrthoDB" id="9812192at2"/>
<dbReference type="AlphaFoldDB" id="A0A087A176"/>
<accession>A0A087A176</accession>
<evidence type="ECO:0000259" key="1">
    <source>
        <dbReference type="PROSITE" id="PS51186"/>
    </source>
</evidence>
<evidence type="ECO:0000313" key="3">
    <source>
        <dbReference type="Proteomes" id="UP000029072"/>
    </source>
</evidence>
<dbReference type="Proteomes" id="UP000029072">
    <property type="component" value="Unassembled WGS sequence"/>
</dbReference>
<evidence type="ECO:0000313" key="2">
    <source>
        <dbReference type="EMBL" id="KFI52526.1"/>
    </source>
</evidence>
<sequence length="164" mass="18358">MRFLIRRYSSIDAASTLAVFRRSVLALAAHDYAPEQVRAWAGHTEDVRQWDLRRLAVDTWVVVPEADDGTLAGFIDVDANGYINMLYVDPDHARQGAALTLLAEVERHAAEHGMTSLSVHASITARPFFEHHGFRVMQVRHPSIGSVSFVNYRMVKTGIPDNDT</sequence>
<dbReference type="InterPro" id="IPR052564">
    <property type="entry name" value="N-acetyltrans/Recomb-assoc"/>
</dbReference>
<dbReference type="RefSeq" id="WP_043164203.1">
    <property type="nucleotide sequence ID" value="NZ_JDUV01000002.1"/>
</dbReference>
<dbReference type="SUPFAM" id="SSF55729">
    <property type="entry name" value="Acyl-CoA N-acyltransferases (Nat)"/>
    <property type="match status" value="1"/>
</dbReference>
<dbReference type="STRING" id="1437609.BCAL_1859"/>
<dbReference type="InterPro" id="IPR000182">
    <property type="entry name" value="GNAT_dom"/>
</dbReference>
<comment type="caution">
    <text evidence="2">The sequence shown here is derived from an EMBL/GenBank/DDBJ whole genome shotgun (WGS) entry which is preliminary data.</text>
</comment>
<name>A0A087A176_9BIFI</name>
<proteinExistence type="predicted"/>
<dbReference type="EMBL" id="JGYS01000016">
    <property type="protein sequence ID" value="KFI52526.1"/>
    <property type="molecule type" value="Genomic_DNA"/>
</dbReference>
<dbReference type="PROSITE" id="PS51186">
    <property type="entry name" value="GNAT"/>
    <property type="match status" value="1"/>
</dbReference>
<gene>
    <name evidence="2" type="ORF">BCAL_1859</name>
</gene>
<dbReference type="GO" id="GO:0016747">
    <property type="term" value="F:acyltransferase activity, transferring groups other than amino-acyl groups"/>
    <property type="evidence" value="ECO:0007669"/>
    <property type="project" value="InterPro"/>
</dbReference>
<dbReference type="Pfam" id="PF13673">
    <property type="entry name" value="Acetyltransf_10"/>
    <property type="match status" value="1"/>
</dbReference>
<dbReference type="PANTHER" id="PTHR43451">
    <property type="entry name" value="ACETYLTRANSFERASE (GNAT) FAMILY PROTEIN"/>
    <property type="match status" value="1"/>
</dbReference>
<keyword evidence="2" id="KW-0808">Transferase</keyword>